<dbReference type="PANTHER" id="PTHR42057:SF2">
    <property type="entry name" value="F-BOX DOMAIN PROTEIN (AFU_ORTHOLOGUE AFUA_4G00200)-RELATED"/>
    <property type="match status" value="1"/>
</dbReference>
<proteinExistence type="predicted"/>
<evidence type="ECO:0008006" key="3">
    <source>
        <dbReference type="Google" id="ProtNLM"/>
    </source>
</evidence>
<dbReference type="RefSeq" id="XP_070899281.1">
    <property type="nucleotide sequence ID" value="XM_071049989.1"/>
</dbReference>
<organism evidence="1 2">
    <name type="scientific">Aspergillus pseudodeflectus</name>
    <dbReference type="NCBI Taxonomy" id="176178"/>
    <lineage>
        <taxon>Eukaryota</taxon>
        <taxon>Fungi</taxon>
        <taxon>Dikarya</taxon>
        <taxon>Ascomycota</taxon>
        <taxon>Pezizomycotina</taxon>
        <taxon>Eurotiomycetes</taxon>
        <taxon>Eurotiomycetidae</taxon>
        <taxon>Eurotiales</taxon>
        <taxon>Aspergillaceae</taxon>
        <taxon>Aspergillus</taxon>
        <taxon>Aspergillus subgen. Nidulantes</taxon>
    </lineage>
</organism>
<protein>
    <recommendedName>
        <fullName evidence="3">F-box domain-containing protein</fullName>
    </recommendedName>
</protein>
<comment type="caution">
    <text evidence="1">The sequence shown here is derived from an EMBL/GenBank/DDBJ whole genome shotgun (WGS) entry which is preliminary data.</text>
</comment>
<dbReference type="InterPro" id="IPR032675">
    <property type="entry name" value="LRR_dom_sf"/>
</dbReference>
<keyword evidence="2" id="KW-1185">Reference proteome</keyword>
<dbReference type="SUPFAM" id="SSF52047">
    <property type="entry name" value="RNI-like"/>
    <property type="match status" value="1"/>
</dbReference>
<dbReference type="Gene3D" id="3.80.10.10">
    <property type="entry name" value="Ribonuclease Inhibitor"/>
    <property type="match status" value="1"/>
</dbReference>
<evidence type="ECO:0000313" key="1">
    <source>
        <dbReference type="EMBL" id="KAL2850412.1"/>
    </source>
</evidence>
<sequence length="453" mass="52736">MAGLLSLPTEILDRICSLVDLQTRKALRLANRRLSTVGQRWIFDTAIVSPTDASCDRLDRILESTGLASYVTKIYLNTWDLDLDNGIGDQYYEHEDAEEDTGLHPRFWSVFDRLKDFPRLQSVVLRFHQECDEDDYYDVPQSSEFRSAVMTRIMAVLSSLPQPVQELALRDIENVNVTDEETVANLQNVLASLRSLRLNITNVSRGMSGSSDYQREPPQKFHSELPSFWLKPTMSNLEHLTLYSSLYFGFYPVCDLRDIHFPRLKTLALGNHTFIHDSQLEWILSHGSTLTELYLDDCVIVWEAAIYHRDCGPTLLPREDFRTHPDLPDQLYTTYDKRWVDYFRAFEKGLPNLRHFRFGHSPYWWDEDTTPFERESEIEIGFHEECYVVFCDGFLPCEYMQHMIWRKEEEGGGRKYVDGKAIKPSAEDRQALVDLCAKVGQTITLHEDDFLCR</sequence>
<dbReference type="PANTHER" id="PTHR42057">
    <property type="entry name" value="F-BOX DOMAIN PROTEIN (AFU_ORTHOLOGUE AFUA_4G00200)"/>
    <property type="match status" value="1"/>
</dbReference>
<accession>A0ABR4KED5</accession>
<gene>
    <name evidence="1" type="ORF">BJX68DRAFT_90871</name>
</gene>
<name>A0ABR4KED5_9EURO</name>
<dbReference type="GeneID" id="98165153"/>
<dbReference type="EMBL" id="JBFXLR010000020">
    <property type="protein sequence ID" value="KAL2850412.1"/>
    <property type="molecule type" value="Genomic_DNA"/>
</dbReference>
<reference evidence="1 2" key="1">
    <citation type="submission" date="2024-07" db="EMBL/GenBank/DDBJ databases">
        <title>Section-level genome sequencing and comparative genomics of Aspergillus sections Usti and Cavernicolus.</title>
        <authorList>
            <consortium name="Lawrence Berkeley National Laboratory"/>
            <person name="Nybo J.L."/>
            <person name="Vesth T.C."/>
            <person name="Theobald S."/>
            <person name="Frisvad J.C."/>
            <person name="Larsen T.O."/>
            <person name="Kjaerboelling I."/>
            <person name="Rothschild-Mancinelli K."/>
            <person name="Lyhne E.K."/>
            <person name="Kogle M.E."/>
            <person name="Barry K."/>
            <person name="Clum A."/>
            <person name="Na H."/>
            <person name="Ledsgaard L."/>
            <person name="Lin J."/>
            <person name="Lipzen A."/>
            <person name="Kuo A."/>
            <person name="Riley R."/>
            <person name="Mondo S."/>
            <person name="LaButti K."/>
            <person name="Haridas S."/>
            <person name="Pangalinan J."/>
            <person name="Salamov A.A."/>
            <person name="Simmons B.A."/>
            <person name="Magnuson J.K."/>
            <person name="Chen J."/>
            <person name="Drula E."/>
            <person name="Henrissat B."/>
            <person name="Wiebenga A."/>
            <person name="Lubbers R.J."/>
            <person name="Gomes A.C."/>
            <person name="Macurrencykelacurrency M.R."/>
            <person name="Stajich J."/>
            <person name="Grigoriev I.V."/>
            <person name="Mortensen U.H."/>
            <person name="De vries R.P."/>
            <person name="Baker S.E."/>
            <person name="Andersen M.R."/>
        </authorList>
    </citation>
    <scope>NUCLEOTIDE SEQUENCE [LARGE SCALE GENOMIC DNA]</scope>
    <source>
        <strain evidence="1 2">CBS 756.74</strain>
    </source>
</reference>
<dbReference type="Proteomes" id="UP001610444">
    <property type="component" value="Unassembled WGS sequence"/>
</dbReference>
<evidence type="ECO:0000313" key="2">
    <source>
        <dbReference type="Proteomes" id="UP001610444"/>
    </source>
</evidence>